<dbReference type="GO" id="GO:0016616">
    <property type="term" value="F:oxidoreductase activity, acting on the CH-OH group of donors, NAD or NADP as acceptor"/>
    <property type="evidence" value="ECO:0007669"/>
    <property type="project" value="TreeGrafter"/>
</dbReference>
<proteinExistence type="predicted"/>
<dbReference type="EMBL" id="PUHP01002345">
    <property type="protein sequence ID" value="TQN64475.1"/>
    <property type="molecule type" value="Genomic_DNA"/>
</dbReference>
<gene>
    <name evidence="1" type="ORF">CSHISOI_10945</name>
</gene>
<dbReference type="InterPro" id="IPR036291">
    <property type="entry name" value="NAD(P)-bd_dom_sf"/>
</dbReference>
<protein>
    <submittedName>
        <fullName evidence="1">Putative oxidoreductase</fullName>
    </submittedName>
</protein>
<dbReference type="SUPFAM" id="SSF51735">
    <property type="entry name" value="NAD(P)-binding Rossmann-fold domains"/>
    <property type="match status" value="1"/>
</dbReference>
<keyword evidence="2" id="KW-1185">Reference proteome</keyword>
<accession>A0A5Q4BC47</accession>
<dbReference type="OrthoDB" id="7289984at2759"/>
<dbReference type="InterPro" id="IPR002347">
    <property type="entry name" value="SDR_fam"/>
</dbReference>
<reference evidence="1 2" key="1">
    <citation type="journal article" date="2019" name="Sci. Rep.">
        <title>Colletotrichum shisoi sp. nov., an anthracnose pathogen of Perilla frutescens in Japan: molecular phylogenetic, morphological and genomic evidence.</title>
        <authorList>
            <person name="Gan P."/>
            <person name="Tsushima A."/>
            <person name="Hiroyama R."/>
            <person name="Narusaka M."/>
            <person name="Takano Y."/>
            <person name="Narusaka Y."/>
            <person name="Kawaradani M."/>
            <person name="Damm U."/>
            <person name="Shirasu K."/>
        </authorList>
    </citation>
    <scope>NUCLEOTIDE SEQUENCE [LARGE SCALE GENOMIC DNA]</scope>
    <source>
        <strain evidence="1 2">PG-2018a</strain>
    </source>
</reference>
<dbReference type="InterPro" id="IPR052184">
    <property type="entry name" value="SDR_enzymes"/>
</dbReference>
<evidence type="ECO:0000313" key="2">
    <source>
        <dbReference type="Proteomes" id="UP000326340"/>
    </source>
</evidence>
<comment type="caution">
    <text evidence="1">The sequence shown here is derived from an EMBL/GenBank/DDBJ whole genome shotgun (WGS) entry which is preliminary data.</text>
</comment>
<dbReference type="PRINTS" id="PR00081">
    <property type="entry name" value="GDHRDH"/>
</dbReference>
<organism evidence="1 2">
    <name type="scientific">Colletotrichum shisoi</name>
    <dbReference type="NCBI Taxonomy" id="2078593"/>
    <lineage>
        <taxon>Eukaryota</taxon>
        <taxon>Fungi</taxon>
        <taxon>Dikarya</taxon>
        <taxon>Ascomycota</taxon>
        <taxon>Pezizomycotina</taxon>
        <taxon>Sordariomycetes</taxon>
        <taxon>Hypocreomycetidae</taxon>
        <taxon>Glomerellales</taxon>
        <taxon>Glomerellaceae</taxon>
        <taxon>Colletotrichum</taxon>
        <taxon>Colletotrichum destructivum species complex</taxon>
    </lineage>
</organism>
<evidence type="ECO:0000313" key="1">
    <source>
        <dbReference type="EMBL" id="TQN64475.1"/>
    </source>
</evidence>
<dbReference type="PANTHER" id="PTHR45458:SF3">
    <property type="entry name" value="CHAIN DEHYDROGENASE (ATSC), PUTATIVE-RELATED"/>
    <property type="match status" value="1"/>
</dbReference>
<name>A0A5Q4BC47_9PEZI</name>
<dbReference type="Pfam" id="PF00106">
    <property type="entry name" value="adh_short"/>
    <property type="match status" value="1"/>
</dbReference>
<dbReference type="Proteomes" id="UP000326340">
    <property type="component" value="Unassembled WGS sequence"/>
</dbReference>
<sequence>MPSYLVTGVNRGIGWAFLRNISDDPNNTIIGTVRDKASAEKKIADELGGRSNIHIVEVEMTSYDSIQKSVDVVSQITGGKLDYIIANAAYISDWKAFEPIGNLGDHPEELENDLLQAFKVNVVGNVHLFNLYIPLVLQSDVKKVITISSGMADMDLINQYRLYNLAPYSISKGAVNIAVSKFHAQYAADGVLFMSICPGLVETGHNSYLIQPDQLEGAKKVAAIFNEYAPGAVSQAPEDSVVNVMKVIYESSLENGRGGAYISHLGSKRWL</sequence>
<dbReference type="PANTHER" id="PTHR45458">
    <property type="entry name" value="SHORT-CHAIN DEHYDROGENASE/REDUCTASE SDR"/>
    <property type="match status" value="1"/>
</dbReference>
<dbReference type="AlphaFoldDB" id="A0A5Q4BC47"/>
<dbReference type="Gene3D" id="3.40.50.720">
    <property type="entry name" value="NAD(P)-binding Rossmann-like Domain"/>
    <property type="match status" value="1"/>
</dbReference>